<evidence type="ECO:0000259" key="1">
    <source>
        <dbReference type="Pfam" id="PF07238"/>
    </source>
</evidence>
<sequence length="123" mass="14455">MISNRHEAFRYTFSPPLPCEFNLALESDLDRVSHFGNAEIHNISPHGLMFSTELNIPQNRDMVRVRVKFTLEEMDFLVSGHFRWKETHIGEFLYGVLLDNDVEVEQKIINQLKILSKKKHNML</sequence>
<dbReference type="EMBL" id="JAUSUO010000013">
    <property type="protein sequence ID" value="MDQ0345152.1"/>
    <property type="molecule type" value="Genomic_DNA"/>
</dbReference>
<evidence type="ECO:0000313" key="3">
    <source>
        <dbReference type="Proteomes" id="UP001232343"/>
    </source>
</evidence>
<dbReference type="Proteomes" id="UP001232343">
    <property type="component" value="Unassembled WGS sequence"/>
</dbReference>
<proteinExistence type="predicted"/>
<feature type="domain" description="PilZ" evidence="1">
    <location>
        <begin position="7"/>
        <end position="110"/>
    </location>
</feature>
<dbReference type="RefSeq" id="WP_244681018.1">
    <property type="nucleotide sequence ID" value="NZ_JALIRM010000003.1"/>
</dbReference>
<gene>
    <name evidence="2" type="ORF">J2S14_003999</name>
</gene>
<reference evidence="2 3" key="1">
    <citation type="submission" date="2023-07" db="EMBL/GenBank/DDBJ databases">
        <title>Genomic Encyclopedia of Type Strains, Phase IV (KMG-IV): sequencing the most valuable type-strain genomes for metagenomic binning, comparative biology and taxonomic classification.</title>
        <authorList>
            <person name="Goeker M."/>
        </authorList>
    </citation>
    <scope>NUCLEOTIDE SEQUENCE [LARGE SCALE GENOMIC DNA]</scope>
    <source>
        <strain evidence="2 3">DSM 27848</strain>
    </source>
</reference>
<keyword evidence="3" id="KW-1185">Reference proteome</keyword>
<name>A0ABU0D9P2_9BACI</name>
<dbReference type="Gene3D" id="2.40.10.220">
    <property type="entry name" value="predicted glycosyltransferase like domains"/>
    <property type="match status" value="1"/>
</dbReference>
<protein>
    <recommendedName>
        <fullName evidence="1">PilZ domain-containing protein</fullName>
    </recommendedName>
</protein>
<dbReference type="Pfam" id="PF07238">
    <property type="entry name" value="PilZ"/>
    <property type="match status" value="1"/>
</dbReference>
<comment type="caution">
    <text evidence="2">The sequence shown here is derived from an EMBL/GenBank/DDBJ whole genome shotgun (WGS) entry which is preliminary data.</text>
</comment>
<dbReference type="InterPro" id="IPR009875">
    <property type="entry name" value="PilZ_domain"/>
</dbReference>
<evidence type="ECO:0000313" key="2">
    <source>
        <dbReference type="EMBL" id="MDQ0345152.1"/>
    </source>
</evidence>
<organism evidence="2 3">
    <name type="scientific">Lederbergia wuyishanensis</name>
    <dbReference type="NCBI Taxonomy" id="1347903"/>
    <lineage>
        <taxon>Bacteria</taxon>
        <taxon>Bacillati</taxon>
        <taxon>Bacillota</taxon>
        <taxon>Bacilli</taxon>
        <taxon>Bacillales</taxon>
        <taxon>Bacillaceae</taxon>
        <taxon>Lederbergia</taxon>
    </lineage>
</organism>
<accession>A0ABU0D9P2</accession>